<evidence type="ECO:0000313" key="6">
    <source>
        <dbReference type="Proteomes" id="UP001596407"/>
    </source>
</evidence>
<sequence>MGETDGTRDISCSPIGMARTPFETRGDAPRQGVEADAVGELVLDDAYAVGLAGIEPGEELLVVWYADEADRSVLEVERGGHRGVFASRSPDRPVPLGLTPCTVAEVDGARVTVRGVDMLDGTPILDLKPPLSGFPHG</sequence>
<dbReference type="SUPFAM" id="SSF118196">
    <property type="entry name" value="YaeB-like"/>
    <property type="match status" value="1"/>
</dbReference>
<keyword evidence="1" id="KW-0949">S-adenosyl-L-methionine</keyword>
<dbReference type="AlphaFoldDB" id="A0ABD5WNV7"/>
<dbReference type="EMBL" id="JBHSZH010000005">
    <property type="protein sequence ID" value="MFC7082212.1"/>
    <property type="molecule type" value="Genomic_DNA"/>
</dbReference>
<protein>
    <submittedName>
        <fullName evidence="5">SAM-dependent methyltransferase</fullName>
    </submittedName>
</protein>
<dbReference type="GeneID" id="79304391"/>
<evidence type="ECO:0000256" key="3">
    <source>
        <dbReference type="SAM" id="MobiDB-lite"/>
    </source>
</evidence>
<evidence type="ECO:0000259" key="4">
    <source>
        <dbReference type="PROSITE" id="PS51668"/>
    </source>
</evidence>
<keyword evidence="5" id="KW-0489">Methyltransferase</keyword>
<dbReference type="Gene3D" id="2.40.30.70">
    <property type="entry name" value="YaeB-like"/>
    <property type="match status" value="1"/>
</dbReference>
<feature type="domain" description="TsaA-like" evidence="4">
    <location>
        <begin position="12"/>
        <end position="137"/>
    </location>
</feature>
<dbReference type="PANTHER" id="PTHR12818:SF0">
    <property type="entry name" value="TRNA (ADENINE(37)-N6)-METHYLTRANSFERASE"/>
    <property type="match status" value="1"/>
</dbReference>
<organism evidence="5 6">
    <name type="scientific">Halorussus caseinilyticus</name>
    <dbReference type="NCBI Taxonomy" id="3034025"/>
    <lineage>
        <taxon>Archaea</taxon>
        <taxon>Methanobacteriati</taxon>
        <taxon>Methanobacteriota</taxon>
        <taxon>Stenosarchaea group</taxon>
        <taxon>Halobacteria</taxon>
        <taxon>Halobacteriales</taxon>
        <taxon>Haladaptataceae</taxon>
        <taxon>Halorussus</taxon>
    </lineage>
</organism>
<comment type="similarity">
    <text evidence="2">Belongs to the tRNA methyltransferase O family.</text>
</comment>
<keyword evidence="5" id="KW-0808">Transferase</keyword>
<reference evidence="5 6" key="1">
    <citation type="journal article" date="2019" name="Int. J. Syst. Evol. Microbiol.">
        <title>The Global Catalogue of Microorganisms (GCM) 10K type strain sequencing project: providing services to taxonomists for standard genome sequencing and annotation.</title>
        <authorList>
            <consortium name="The Broad Institute Genomics Platform"/>
            <consortium name="The Broad Institute Genome Sequencing Center for Infectious Disease"/>
            <person name="Wu L."/>
            <person name="Ma J."/>
        </authorList>
    </citation>
    <scope>NUCLEOTIDE SEQUENCE [LARGE SCALE GENOMIC DNA]</scope>
    <source>
        <strain evidence="5 6">DT72</strain>
    </source>
</reference>
<dbReference type="Proteomes" id="UP001596407">
    <property type="component" value="Unassembled WGS sequence"/>
</dbReference>
<dbReference type="Pfam" id="PF01980">
    <property type="entry name" value="TrmO_N"/>
    <property type="match status" value="1"/>
</dbReference>
<evidence type="ECO:0000313" key="5">
    <source>
        <dbReference type="EMBL" id="MFC7082212.1"/>
    </source>
</evidence>
<dbReference type="InterPro" id="IPR036414">
    <property type="entry name" value="YaeB_N_sf"/>
</dbReference>
<comment type="caution">
    <text evidence="5">The sequence shown here is derived from an EMBL/GenBank/DDBJ whole genome shotgun (WGS) entry which is preliminary data.</text>
</comment>
<gene>
    <name evidence="5" type="ORF">ACFQJ6_21120</name>
</gene>
<dbReference type="RefSeq" id="WP_276279804.1">
    <property type="nucleotide sequence ID" value="NZ_CP119809.1"/>
</dbReference>
<dbReference type="CDD" id="cd09281">
    <property type="entry name" value="UPF0066"/>
    <property type="match status" value="1"/>
</dbReference>
<dbReference type="InterPro" id="IPR036413">
    <property type="entry name" value="YaeB-like_sf"/>
</dbReference>
<dbReference type="PANTHER" id="PTHR12818">
    <property type="entry name" value="TRNA (ADENINE(37)-N6)-METHYLTRANSFERASE"/>
    <property type="match status" value="1"/>
</dbReference>
<dbReference type="GO" id="GO:0032259">
    <property type="term" value="P:methylation"/>
    <property type="evidence" value="ECO:0007669"/>
    <property type="project" value="UniProtKB-KW"/>
</dbReference>
<dbReference type="PROSITE" id="PS51668">
    <property type="entry name" value="TSAA_2"/>
    <property type="match status" value="1"/>
</dbReference>
<evidence type="ECO:0000256" key="2">
    <source>
        <dbReference type="ARBA" id="ARBA00033753"/>
    </source>
</evidence>
<dbReference type="InterPro" id="IPR040372">
    <property type="entry name" value="YaeB-like"/>
</dbReference>
<evidence type="ECO:0000256" key="1">
    <source>
        <dbReference type="ARBA" id="ARBA00022691"/>
    </source>
</evidence>
<name>A0ABD5WNV7_9EURY</name>
<dbReference type="InterPro" id="IPR023370">
    <property type="entry name" value="TrmO-like_N"/>
</dbReference>
<proteinExistence type="inferred from homology"/>
<dbReference type="GO" id="GO:0008168">
    <property type="term" value="F:methyltransferase activity"/>
    <property type="evidence" value="ECO:0007669"/>
    <property type="project" value="UniProtKB-KW"/>
</dbReference>
<feature type="region of interest" description="Disordered" evidence="3">
    <location>
        <begin position="1"/>
        <end position="31"/>
    </location>
</feature>
<keyword evidence="6" id="KW-1185">Reference proteome</keyword>
<accession>A0ABD5WNV7</accession>